<dbReference type="Proteomes" id="UP000294937">
    <property type="component" value="Unassembled WGS sequence"/>
</dbReference>
<dbReference type="OrthoDB" id="2991173at2"/>
<protein>
    <submittedName>
        <fullName evidence="1">Uncharacterized protein</fullName>
    </submittedName>
</protein>
<organism evidence="1 2">
    <name type="scientific">Hazenella coriacea</name>
    <dbReference type="NCBI Taxonomy" id="1179467"/>
    <lineage>
        <taxon>Bacteria</taxon>
        <taxon>Bacillati</taxon>
        <taxon>Bacillota</taxon>
        <taxon>Bacilli</taxon>
        <taxon>Bacillales</taxon>
        <taxon>Thermoactinomycetaceae</taxon>
        <taxon>Hazenella</taxon>
    </lineage>
</organism>
<gene>
    <name evidence="1" type="ORF">EDD58_107135</name>
</gene>
<proteinExistence type="predicted"/>
<comment type="caution">
    <text evidence="1">The sequence shown here is derived from an EMBL/GenBank/DDBJ whole genome shotgun (WGS) entry which is preliminary data.</text>
</comment>
<reference evidence="1 2" key="1">
    <citation type="submission" date="2019-03" db="EMBL/GenBank/DDBJ databases">
        <title>Genomic Encyclopedia of Type Strains, Phase IV (KMG-IV): sequencing the most valuable type-strain genomes for metagenomic binning, comparative biology and taxonomic classification.</title>
        <authorList>
            <person name="Goeker M."/>
        </authorList>
    </citation>
    <scope>NUCLEOTIDE SEQUENCE [LARGE SCALE GENOMIC DNA]</scope>
    <source>
        <strain evidence="1 2">DSM 45707</strain>
    </source>
</reference>
<accession>A0A4V2UUX6</accession>
<keyword evidence="2" id="KW-1185">Reference proteome</keyword>
<dbReference type="RefSeq" id="WP_131925846.1">
    <property type="nucleotide sequence ID" value="NZ_SMAG01000007.1"/>
</dbReference>
<evidence type="ECO:0000313" key="1">
    <source>
        <dbReference type="EMBL" id="TCS93487.1"/>
    </source>
</evidence>
<sequence>MLTVTVTGKDDELQHFINELGAHFPFQTLQEEVLTEQGLVQTTIQLELHRKVCTQVKLALAGGPEVVMDLLDCKVVTLEDGVTLIHGRNYDIFSGRKVPLEKTNGESKK</sequence>
<evidence type="ECO:0000313" key="2">
    <source>
        <dbReference type="Proteomes" id="UP000294937"/>
    </source>
</evidence>
<dbReference type="AlphaFoldDB" id="A0A4V2UUX6"/>
<name>A0A4V2UUX6_9BACL</name>
<dbReference type="EMBL" id="SMAG01000007">
    <property type="protein sequence ID" value="TCS93487.1"/>
    <property type="molecule type" value="Genomic_DNA"/>
</dbReference>